<dbReference type="Pfam" id="PF00020">
    <property type="entry name" value="TNFR_c6"/>
    <property type="match status" value="2"/>
</dbReference>
<evidence type="ECO:0000256" key="9">
    <source>
        <dbReference type="SAM" id="SignalP"/>
    </source>
</evidence>
<dbReference type="InterPro" id="IPR022330">
    <property type="entry name" value="TNFR_21"/>
</dbReference>
<dbReference type="PROSITE" id="PS50017">
    <property type="entry name" value="DEATH_DOMAIN"/>
    <property type="match status" value="1"/>
</dbReference>
<dbReference type="SUPFAM" id="SSF47986">
    <property type="entry name" value="DEATH domain"/>
    <property type="match status" value="1"/>
</dbReference>
<dbReference type="Gene3D" id="2.10.50.10">
    <property type="entry name" value="Tumor Necrosis Factor Receptor, subunit A, domain 2"/>
    <property type="match status" value="2"/>
</dbReference>
<dbReference type="PRINTS" id="PR01971">
    <property type="entry name" value="TNFACTORR21"/>
</dbReference>
<evidence type="ECO:0000313" key="12">
    <source>
        <dbReference type="EMBL" id="KAK5853323.1"/>
    </source>
</evidence>
<feature type="disulfide bond" evidence="6">
    <location>
        <begin position="76"/>
        <end position="91"/>
    </location>
</feature>
<keyword evidence="8" id="KW-0472">Membrane</keyword>
<dbReference type="SUPFAM" id="SSF57586">
    <property type="entry name" value="TNF receptor-like"/>
    <property type="match status" value="2"/>
</dbReference>
<evidence type="ECO:0000256" key="8">
    <source>
        <dbReference type="SAM" id="Phobius"/>
    </source>
</evidence>
<dbReference type="Proteomes" id="UP001346869">
    <property type="component" value="Unassembled WGS sequence"/>
</dbReference>
<keyword evidence="8" id="KW-1133">Transmembrane helix</keyword>
<dbReference type="InterPro" id="IPR001368">
    <property type="entry name" value="TNFR/NGFR_Cys_rich_reg"/>
</dbReference>
<dbReference type="PANTHER" id="PTHR46921">
    <property type="entry name" value="TUMOR NECROSIS FACTOR RECEPTOR SUPERFAMILY MEMBER 21"/>
    <property type="match status" value="1"/>
</dbReference>
<feature type="domain" description="Death" evidence="10">
    <location>
        <begin position="434"/>
        <end position="517"/>
    </location>
</feature>
<feature type="region of interest" description="Disordered" evidence="7">
    <location>
        <begin position="534"/>
        <end position="569"/>
    </location>
</feature>
<dbReference type="GO" id="GO:0097252">
    <property type="term" value="P:oligodendrocyte apoptotic process"/>
    <property type="evidence" value="ECO:0007669"/>
    <property type="project" value="TreeGrafter"/>
</dbReference>
<keyword evidence="13" id="KW-1185">Reference proteome</keyword>
<dbReference type="InterPro" id="IPR000488">
    <property type="entry name" value="Death_dom"/>
</dbReference>
<comment type="caution">
    <text evidence="6">Lacks conserved residue(s) required for the propagation of feature annotation.</text>
</comment>
<keyword evidence="3" id="KW-0677">Repeat</keyword>
<dbReference type="GO" id="GO:0002250">
    <property type="term" value="P:adaptive immune response"/>
    <property type="evidence" value="ECO:0007669"/>
    <property type="project" value="TreeGrafter"/>
</dbReference>
<evidence type="ECO:0000256" key="3">
    <source>
        <dbReference type="ARBA" id="ARBA00022737"/>
    </source>
</evidence>
<keyword evidence="8" id="KW-0812">Transmembrane</keyword>
<gene>
    <name evidence="12" type="ORF">PBY51_007119</name>
</gene>
<feature type="domain" description="TNFR-Cys" evidence="11">
    <location>
        <begin position="75"/>
        <end position="116"/>
    </location>
</feature>
<evidence type="ECO:0000256" key="7">
    <source>
        <dbReference type="SAM" id="MobiDB-lite"/>
    </source>
</evidence>
<evidence type="ECO:0000256" key="2">
    <source>
        <dbReference type="ARBA" id="ARBA00022729"/>
    </source>
</evidence>
<dbReference type="GO" id="GO:0051402">
    <property type="term" value="P:neuron apoptotic process"/>
    <property type="evidence" value="ECO:0007669"/>
    <property type="project" value="TreeGrafter"/>
</dbReference>
<keyword evidence="2 9" id="KW-0732">Signal</keyword>
<keyword evidence="1" id="KW-0053">Apoptosis</keyword>
<feature type="disulfide bond" evidence="6">
    <location>
        <begin position="98"/>
        <end position="116"/>
    </location>
</feature>
<accession>A0AAN7WXW6</accession>
<dbReference type="SMART" id="SM00005">
    <property type="entry name" value="DEATH"/>
    <property type="match status" value="1"/>
</dbReference>
<dbReference type="GO" id="GO:0031642">
    <property type="term" value="P:negative regulation of myelination"/>
    <property type="evidence" value="ECO:0007669"/>
    <property type="project" value="TreeGrafter"/>
</dbReference>
<feature type="chain" id="PRO_5042998283" description="Tumor necrosis factor receptor superfamily member 21" evidence="9">
    <location>
        <begin position="21"/>
        <end position="698"/>
    </location>
</feature>
<name>A0AAN7WXW6_ELEMC</name>
<keyword evidence="5" id="KW-0325">Glycoprotein</keyword>
<dbReference type="PANTHER" id="PTHR46921:SF1">
    <property type="entry name" value="TUMOR NECROSIS FACTOR RECEPTOR SUPERFAMILY MEMBER 21"/>
    <property type="match status" value="1"/>
</dbReference>
<dbReference type="GO" id="GO:0007165">
    <property type="term" value="P:signal transduction"/>
    <property type="evidence" value="ECO:0007669"/>
    <property type="project" value="InterPro"/>
</dbReference>
<dbReference type="FunFam" id="2.10.50.10:FF:000011">
    <property type="entry name" value="Tumor necrosis factor receptor superfamily member 21"/>
    <property type="match status" value="1"/>
</dbReference>
<evidence type="ECO:0000259" key="11">
    <source>
        <dbReference type="PROSITE" id="PS50050"/>
    </source>
</evidence>
<dbReference type="CDD" id="cd10583">
    <property type="entry name" value="TNFRSF21"/>
    <property type="match status" value="1"/>
</dbReference>
<feature type="compositionally biased region" description="Low complexity" evidence="7">
    <location>
        <begin position="547"/>
        <end position="561"/>
    </location>
</feature>
<reference evidence="12 13" key="1">
    <citation type="journal article" date="2023" name="Genes (Basel)">
        <title>Chromosome-Level Genome Assembly and Circadian Gene Repertoire of the Patagonia Blennie Eleginops maclovinus-The Closest Ancestral Proxy of Antarctic Cryonotothenioids.</title>
        <authorList>
            <person name="Cheng C.C."/>
            <person name="Rivera-Colon A.G."/>
            <person name="Minhas B.F."/>
            <person name="Wilson L."/>
            <person name="Rayamajhi N."/>
            <person name="Vargas-Chacoff L."/>
            <person name="Catchen J.M."/>
        </authorList>
    </citation>
    <scope>NUCLEOTIDE SEQUENCE [LARGE SCALE GENOMIC DNA]</scope>
    <source>
        <strain evidence="12">JMC-PN-2008</strain>
    </source>
</reference>
<dbReference type="FunFam" id="1.10.533.10:FF:000009">
    <property type="entry name" value="tumor necrosis factor receptor superfamily member 21"/>
    <property type="match status" value="1"/>
</dbReference>
<feature type="transmembrane region" description="Helical" evidence="8">
    <location>
        <begin position="368"/>
        <end position="388"/>
    </location>
</feature>
<sequence>MSALCVSAVLFCSVVVDISARVLTTTSPADPALLSPRHYQHTDPDSGAQLVCDKCPAGTHVSVHCSPTAVRECSRCPEGTFTRGENGQQKCHPCRGTCPAGFIEKVTCKPTQDRVCTCPTNSFLSGDGGTECRPHSLCLPGTRVKRRGSETDDVVCKPCTKGTFSDVESSLPKCRTHTDCQTQGLVLLTMGTKETDNVCGPPSTSSSKPFTTTPLLGPAQAVLVQEPSSSTPPPSLSGPAHEDIYSQSAAIQLRGVQGGEDHHAEGRLLNQLSTSTPTNHERPRTPGQLMEVKHQRGKPSSDPVTYPNKKGDEVPEGADVVRVWPGISKVAGQGNAGGGSGVQSYYRPTRRGSPRPSTHDHFDINEHLPWMIVLLLLLVLVVIVICSVKRSSRVLKKGPVQDPSSIIEKAIQKKPSAPQSQVKEKWIYYSNGQGVDILKLVAAHVGTQWIDIYQSLANATEREVAAFSNGYSSDHERAYAALQHWTIRDSDANLAKLINALHRQRRIDVVEKIRCVMEDNPQFDINQLMTSVNVSQSPSPLHKRLDSPSSNGSDRNSNSGASVGGVSVGGGSVGGASGVGMEQSPVDRAKCFFPDESEPLLRCDSTSSKDSALSRNGSFITKEKKDTVLRQVRLDPCDLQPIFDDMLHILNPEELHVIEEIPAAEDKLDQLFEIAGVKSQEASQTLLDSVYSHLPDLL</sequence>
<feature type="repeat" description="TNFR-Cys" evidence="6">
    <location>
        <begin position="75"/>
        <end position="116"/>
    </location>
</feature>
<evidence type="ECO:0000259" key="10">
    <source>
        <dbReference type="PROSITE" id="PS50017"/>
    </source>
</evidence>
<evidence type="ECO:0000256" key="1">
    <source>
        <dbReference type="ARBA" id="ARBA00022703"/>
    </source>
</evidence>
<dbReference type="PROSITE" id="PS00652">
    <property type="entry name" value="TNFR_NGFR_1"/>
    <property type="match status" value="1"/>
</dbReference>
<dbReference type="Pfam" id="PF00531">
    <property type="entry name" value="Death"/>
    <property type="match status" value="1"/>
</dbReference>
<protein>
    <recommendedName>
        <fullName evidence="14">Tumor necrosis factor receptor superfamily member 21</fullName>
    </recommendedName>
</protein>
<dbReference type="EMBL" id="JAUZQC010000020">
    <property type="protein sequence ID" value="KAK5853323.1"/>
    <property type="molecule type" value="Genomic_DNA"/>
</dbReference>
<comment type="caution">
    <text evidence="12">The sequence shown here is derived from an EMBL/GenBank/DDBJ whole genome shotgun (WGS) entry which is preliminary data.</text>
</comment>
<dbReference type="SMART" id="SM00208">
    <property type="entry name" value="TNFR"/>
    <property type="match status" value="4"/>
</dbReference>
<dbReference type="AlphaFoldDB" id="A0AAN7WXW6"/>
<evidence type="ECO:0000256" key="6">
    <source>
        <dbReference type="PROSITE-ProRule" id="PRU00206"/>
    </source>
</evidence>
<evidence type="ECO:0000256" key="5">
    <source>
        <dbReference type="ARBA" id="ARBA00023180"/>
    </source>
</evidence>
<dbReference type="GO" id="GO:0005886">
    <property type="term" value="C:plasma membrane"/>
    <property type="evidence" value="ECO:0007669"/>
    <property type="project" value="TreeGrafter"/>
</dbReference>
<feature type="signal peptide" evidence="9">
    <location>
        <begin position="1"/>
        <end position="20"/>
    </location>
</feature>
<feature type="region of interest" description="Disordered" evidence="7">
    <location>
        <begin position="270"/>
        <end position="314"/>
    </location>
</feature>
<dbReference type="FunFam" id="1.10.533.10:FF:000005">
    <property type="entry name" value="Tumor necrosis factor receptor superfamily member 21"/>
    <property type="match status" value="1"/>
</dbReference>
<feature type="region of interest" description="Disordered" evidence="7">
    <location>
        <begin position="332"/>
        <end position="358"/>
    </location>
</feature>
<dbReference type="InterPro" id="IPR011029">
    <property type="entry name" value="DEATH-like_dom_sf"/>
</dbReference>
<keyword evidence="4 6" id="KW-1015">Disulfide bond</keyword>
<dbReference type="GO" id="GO:0042130">
    <property type="term" value="P:negative regulation of T cell proliferation"/>
    <property type="evidence" value="ECO:0007669"/>
    <property type="project" value="TreeGrafter"/>
</dbReference>
<proteinExistence type="predicted"/>
<dbReference type="Gene3D" id="1.10.533.10">
    <property type="entry name" value="Death Domain, Fas"/>
    <property type="match status" value="2"/>
</dbReference>
<dbReference type="InterPro" id="IPR034034">
    <property type="entry name" value="TNFRSF21_N"/>
</dbReference>
<dbReference type="GO" id="GO:0006959">
    <property type="term" value="P:humoral immune response"/>
    <property type="evidence" value="ECO:0007669"/>
    <property type="project" value="TreeGrafter"/>
</dbReference>
<reference evidence="12 13" key="2">
    <citation type="journal article" date="2023" name="Mol. Biol. Evol.">
        <title>Genomics of Secondarily Temperate Adaptation in the Only Non-Antarctic Icefish.</title>
        <authorList>
            <person name="Rivera-Colon A.G."/>
            <person name="Rayamajhi N."/>
            <person name="Minhas B.F."/>
            <person name="Madrigal G."/>
            <person name="Bilyk K.T."/>
            <person name="Yoon V."/>
            <person name="Hune M."/>
            <person name="Gregory S."/>
            <person name="Cheng C.H.C."/>
            <person name="Catchen J.M."/>
        </authorList>
    </citation>
    <scope>NUCLEOTIDE SEQUENCE [LARGE SCALE GENOMIC DNA]</scope>
    <source>
        <strain evidence="12">JMC-PN-2008</strain>
    </source>
</reference>
<organism evidence="12 13">
    <name type="scientific">Eleginops maclovinus</name>
    <name type="common">Patagonian blennie</name>
    <name type="synonym">Eleginus maclovinus</name>
    <dbReference type="NCBI Taxonomy" id="56733"/>
    <lineage>
        <taxon>Eukaryota</taxon>
        <taxon>Metazoa</taxon>
        <taxon>Chordata</taxon>
        <taxon>Craniata</taxon>
        <taxon>Vertebrata</taxon>
        <taxon>Euteleostomi</taxon>
        <taxon>Actinopterygii</taxon>
        <taxon>Neopterygii</taxon>
        <taxon>Teleostei</taxon>
        <taxon>Neoteleostei</taxon>
        <taxon>Acanthomorphata</taxon>
        <taxon>Eupercaria</taxon>
        <taxon>Perciformes</taxon>
        <taxon>Notothenioidei</taxon>
        <taxon>Eleginopidae</taxon>
        <taxon>Eleginops</taxon>
    </lineage>
</organism>
<evidence type="ECO:0000313" key="13">
    <source>
        <dbReference type="Proteomes" id="UP001346869"/>
    </source>
</evidence>
<dbReference type="GO" id="GO:0030889">
    <property type="term" value="P:negative regulation of B cell proliferation"/>
    <property type="evidence" value="ECO:0007669"/>
    <property type="project" value="TreeGrafter"/>
</dbReference>
<evidence type="ECO:0008006" key="14">
    <source>
        <dbReference type="Google" id="ProtNLM"/>
    </source>
</evidence>
<evidence type="ECO:0000256" key="4">
    <source>
        <dbReference type="ARBA" id="ARBA00023157"/>
    </source>
</evidence>
<dbReference type="PROSITE" id="PS50050">
    <property type="entry name" value="TNFR_NGFR_2"/>
    <property type="match status" value="1"/>
</dbReference>